<feature type="region of interest" description="Disordered" evidence="1">
    <location>
        <begin position="409"/>
        <end position="537"/>
    </location>
</feature>
<feature type="compositionally biased region" description="Low complexity" evidence="1">
    <location>
        <begin position="411"/>
        <end position="432"/>
    </location>
</feature>
<feature type="compositionally biased region" description="Polar residues" evidence="1">
    <location>
        <begin position="613"/>
        <end position="685"/>
    </location>
</feature>
<dbReference type="InterPro" id="IPR058521">
    <property type="entry name" value="DUF8208"/>
</dbReference>
<dbReference type="Pfam" id="PF26635">
    <property type="entry name" value="DUF8208"/>
    <property type="match status" value="1"/>
</dbReference>
<comment type="caution">
    <text evidence="4">The sequence shown here is derived from an EMBL/GenBank/DDBJ whole genome shotgun (WGS) entry which is preliminary data.</text>
</comment>
<dbReference type="Proteomes" id="UP000463077">
    <property type="component" value="Unassembled WGS sequence"/>
</dbReference>
<feature type="compositionally biased region" description="Low complexity" evidence="1">
    <location>
        <begin position="449"/>
        <end position="458"/>
    </location>
</feature>
<keyword evidence="2" id="KW-0812">Transmembrane</keyword>
<name>A0AB73JG89_STAAU</name>
<dbReference type="NCBIfam" id="NF045890">
    <property type="entry name" value="conj_pls20_p028"/>
    <property type="match status" value="1"/>
</dbReference>
<dbReference type="InterPro" id="IPR058066">
    <property type="entry name" value="pXO2-14_N"/>
</dbReference>
<keyword evidence="2" id="KW-0472">Membrane</keyword>
<feature type="compositionally biased region" description="Basic and acidic residues" evidence="1">
    <location>
        <begin position="478"/>
        <end position="488"/>
    </location>
</feature>
<feature type="transmembrane region" description="Helical" evidence="2">
    <location>
        <begin position="313"/>
        <end position="330"/>
    </location>
</feature>
<feature type="region of interest" description="Disordered" evidence="1">
    <location>
        <begin position="553"/>
        <end position="691"/>
    </location>
</feature>
<feature type="compositionally biased region" description="Polar residues" evidence="1">
    <location>
        <begin position="489"/>
        <end position="502"/>
    </location>
</feature>
<feature type="transmembrane region" description="Helical" evidence="2">
    <location>
        <begin position="282"/>
        <end position="301"/>
    </location>
</feature>
<reference evidence="4 5" key="1">
    <citation type="journal article" date="2019" name="Int. J. Infect. Dis.">
        <title>Characterization of a community-acquired methicillin-resistant sequence type 338 Staphylococcus aureus strain containing a staphylococcal cassette chromosome mec type VT.</title>
        <authorList>
            <person name="Chen Y."/>
            <person name="Hong J."/>
            <person name="Chen Y."/>
            <person name="Wang H."/>
            <person name="Yu Y."/>
            <person name="Qu T."/>
        </authorList>
    </citation>
    <scope>NUCLEOTIDE SEQUENCE [LARGE SCALE GENOMIC DNA]</scope>
    <source>
        <strain evidence="4 5">LJ05</strain>
    </source>
</reference>
<feature type="transmembrane region" description="Helical" evidence="2">
    <location>
        <begin position="342"/>
        <end position="357"/>
    </location>
</feature>
<dbReference type="AlphaFoldDB" id="A0AB73JG89"/>
<feature type="compositionally biased region" description="Polar residues" evidence="1">
    <location>
        <begin position="553"/>
        <end position="600"/>
    </location>
</feature>
<proteinExistence type="predicted"/>
<evidence type="ECO:0000313" key="4">
    <source>
        <dbReference type="EMBL" id="MUG52550.1"/>
    </source>
</evidence>
<feature type="transmembrane region" description="Helical" evidence="2">
    <location>
        <begin position="88"/>
        <end position="106"/>
    </location>
</feature>
<organism evidence="4 5">
    <name type="scientific">Staphylococcus aureus</name>
    <dbReference type="NCBI Taxonomy" id="1280"/>
    <lineage>
        <taxon>Bacteria</taxon>
        <taxon>Bacillati</taxon>
        <taxon>Bacillota</taxon>
        <taxon>Bacilli</taxon>
        <taxon>Bacillales</taxon>
        <taxon>Staphylococcaceae</taxon>
        <taxon>Staphylococcus</taxon>
    </lineage>
</organism>
<dbReference type="EMBL" id="WFHO01000014">
    <property type="protein sequence ID" value="MUG52550.1"/>
    <property type="molecule type" value="Genomic_DNA"/>
</dbReference>
<feature type="compositionally biased region" description="Polar residues" evidence="1">
    <location>
        <begin position="515"/>
        <end position="537"/>
    </location>
</feature>
<feature type="compositionally biased region" description="Low complexity" evidence="1">
    <location>
        <begin position="601"/>
        <end position="612"/>
    </location>
</feature>
<sequence>MNYNILIALVFGANVSDNEVLKTLKDYKHHLDIAGPAKDIFRSMGWGILKFLVEFTDWMSNASHEALSLFGLLDKGHVVQFIQDSKPALMALFALTLLYLGIKMILGARIKLHDKFIAVVIALIFLSSLSNSTETATDITKKATEDVDNYTSEQSNAKIGTNILKNSVVDLKYMDEEQKWKKPESDVKDGRYNKLSNSSVEYIDINETIKQGKAETDLGKEVTKKQISMKSGGKEEVKDLDGGFWGIGEKEYYRYSVYWARGMTGLLCAGLGYFFAGLAIASIILETIVGLFIASFGASTLQSDKLKSTIVDMLNGLVAIVFVFICMFIFKELLGFIMNKNITVYIIGMIAGLKFMFDGPRIIERKFGYDAGLQSPIRSLMAGYGLAKAGASVSKAGVNKFKSTVDGAKKSFNSNTSNSTNNPVNTSQNSTNKNQDSSNVNDINEKNDNNTQDNNDNKNLGEQAQQNADNQGYVDSPHTSDLESEKNQADSNAKASGGSQHDQLWANKPEGSVLGRSSSQNLTTQSFNNNNGKEASINNKVGNDVVKQGANNTSVNAQNTTAPSNSSVGGYNTPKESSSVGGYNTPKESSSVGGYNTPKESSSGGSRYGNSNKTVNGFNSKTSAQPHSSGKSNIPKSHQSARSSMSYTPKTQPVRTAKQPTTHNMPKNKSQGYQRPLARNNQASNKIKPKR</sequence>
<evidence type="ECO:0000313" key="5">
    <source>
        <dbReference type="Proteomes" id="UP000463077"/>
    </source>
</evidence>
<evidence type="ECO:0000256" key="2">
    <source>
        <dbReference type="SAM" id="Phobius"/>
    </source>
</evidence>
<evidence type="ECO:0000256" key="1">
    <source>
        <dbReference type="SAM" id="MobiDB-lite"/>
    </source>
</evidence>
<gene>
    <name evidence="4" type="ORF">GAY54_08280</name>
</gene>
<feature type="domain" description="DUF8208" evidence="3">
    <location>
        <begin position="38"/>
        <end position="384"/>
    </location>
</feature>
<dbReference type="RefSeq" id="WP_162303766.1">
    <property type="nucleotide sequence ID" value="NZ_WFHO01000014.1"/>
</dbReference>
<accession>A0AB73JG89</accession>
<feature type="compositionally biased region" description="Polar residues" evidence="1">
    <location>
        <begin position="460"/>
        <end position="470"/>
    </location>
</feature>
<keyword evidence="2" id="KW-1133">Transmembrane helix</keyword>
<evidence type="ECO:0000259" key="3">
    <source>
        <dbReference type="Pfam" id="PF26635"/>
    </source>
</evidence>
<protein>
    <recommendedName>
        <fullName evidence="3">DUF8208 domain-containing protein</fullName>
    </recommendedName>
</protein>